<evidence type="ECO:0000259" key="9">
    <source>
        <dbReference type="Pfam" id="PF00551"/>
    </source>
</evidence>
<dbReference type="InterPro" id="IPR002376">
    <property type="entry name" value="Formyl_transf_N"/>
</dbReference>
<dbReference type="EC" id="2.1.2.2" evidence="2"/>
<dbReference type="SUPFAM" id="SSF53328">
    <property type="entry name" value="Formyltransferase"/>
    <property type="match status" value="1"/>
</dbReference>
<dbReference type="PANTHER" id="PTHR43369:SF2">
    <property type="entry name" value="PHOSPHORIBOSYLGLYCINAMIDE FORMYLTRANSFERASE"/>
    <property type="match status" value="1"/>
</dbReference>
<dbReference type="CDD" id="cd08645">
    <property type="entry name" value="FMT_core_GART"/>
    <property type="match status" value="1"/>
</dbReference>
<dbReference type="InterPro" id="IPR001555">
    <property type="entry name" value="GART_AS"/>
</dbReference>
<evidence type="ECO:0000313" key="10">
    <source>
        <dbReference type="EMBL" id="KAK6749003.1"/>
    </source>
</evidence>
<sequence>MSQSWLSKKTQGVHPLNPPASLGWHKVGILISGSGSNMKKLIESSQTPASYCEVVVVISNKPAAKGLKVAGEMGVESLCIPHTQIREEGEAKITEALRDRGVQLICLAGYMRVLSNSFVRDWRNRIINIHPSLLPSFKGGHAVREALKFGVKVTGCSVHFVDEEIDHGKIIAQSPVTVDEEDDEASLHAKIQEKEHQLFPEVMQKLAKSITKSSL</sequence>
<gene>
    <name evidence="10" type="primary">Necator_chrIV.g14843</name>
    <name evidence="10" type="ORF">RB195_001548</name>
</gene>
<evidence type="ECO:0000256" key="7">
    <source>
        <dbReference type="ARBA" id="ARBA00041682"/>
    </source>
</evidence>
<dbReference type="PANTHER" id="PTHR43369">
    <property type="entry name" value="PHOSPHORIBOSYLGLYCINAMIDE FORMYLTRANSFERASE"/>
    <property type="match status" value="1"/>
</dbReference>
<evidence type="ECO:0000256" key="2">
    <source>
        <dbReference type="ARBA" id="ARBA00012254"/>
    </source>
</evidence>
<organism evidence="10 11">
    <name type="scientific">Necator americanus</name>
    <name type="common">Human hookworm</name>
    <dbReference type="NCBI Taxonomy" id="51031"/>
    <lineage>
        <taxon>Eukaryota</taxon>
        <taxon>Metazoa</taxon>
        <taxon>Ecdysozoa</taxon>
        <taxon>Nematoda</taxon>
        <taxon>Chromadorea</taxon>
        <taxon>Rhabditida</taxon>
        <taxon>Rhabditina</taxon>
        <taxon>Rhabditomorpha</taxon>
        <taxon>Strongyloidea</taxon>
        <taxon>Ancylostomatidae</taxon>
        <taxon>Bunostominae</taxon>
        <taxon>Necator</taxon>
    </lineage>
</organism>
<dbReference type="PROSITE" id="PS00373">
    <property type="entry name" value="GART"/>
    <property type="match status" value="1"/>
</dbReference>
<dbReference type="Gene3D" id="3.40.50.170">
    <property type="entry name" value="Formyl transferase, N-terminal domain"/>
    <property type="match status" value="1"/>
</dbReference>
<protein>
    <recommendedName>
        <fullName evidence="2">phosphoribosylglycinamide formyltransferase 1</fullName>
        <ecNumber evidence="2">2.1.2.2</ecNumber>
    </recommendedName>
    <alternativeName>
        <fullName evidence="7">5'-phosphoribosylglycinamide transformylase</fullName>
    </alternativeName>
    <alternativeName>
        <fullName evidence="6">GAR transformylase</fullName>
    </alternativeName>
</protein>
<dbReference type="InterPro" id="IPR036477">
    <property type="entry name" value="Formyl_transf_N_sf"/>
</dbReference>
<name>A0ABR1DG10_NECAM</name>
<comment type="similarity">
    <text evidence="5">Belongs to the GART family.</text>
</comment>
<dbReference type="InterPro" id="IPR004607">
    <property type="entry name" value="GART"/>
</dbReference>
<keyword evidence="3" id="KW-0808">Transferase</keyword>
<keyword evidence="4" id="KW-0658">Purine biosynthesis</keyword>
<reference evidence="10 11" key="1">
    <citation type="submission" date="2023-08" db="EMBL/GenBank/DDBJ databases">
        <title>A Necator americanus chromosomal reference genome.</title>
        <authorList>
            <person name="Ilik V."/>
            <person name="Petrzelkova K.J."/>
            <person name="Pardy F."/>
            <person name="Fuh T."/>
            <person name="Niatou-Singa F.S."/>
            <person name="Gouil Q."/>
            <person name="Baker L."/>
            <person name="Ritchie M.E."/>
            <person name="Jex A.R."/>
            <person name="Gazzola D."/>
            <person name="Li H."/>
            <person name="Toshio Fujiwara R."/>
            <person name="Zhan B."/>
            <person name="Aroian R.V."/>
            <person name="Pafco B."/>
            <person name="Schwarz E.M."/>
        </authorList>
    </citation>
    <scope>NUCLEOTIDE SEQUENCE [LARGE SCALE GENOMIC DNA]</scope>
    <source>
        <strain evidence="10 11">Aroian</strain>
        <tissue evidence="10">Whole animal</tissue>
    </source>
</reference>
<evidence type="ECO:0000256" key="5">
    <source>
        <dbReference type="ARBA" id="ARBA00038440"/>
    </source>
</evidence>
<dbReference type="EMBL" id="JAVFWL010000004">
    <property type="protein sequence ID" value="KAK6749003.1"/>
    <property type="molecule type" value="Genomic_DNA"/>
</dbReference>
<dbReference type="Pfam" id="PF00551">
    <property type="entry name" value="Formyl_trans_N"/>
    <property type="match status" value="1"/>
</dbReference>
<evidence type="ECO:0000256" key="4">
    <source>
        <dbReference type="ARBA" id="ARBA00022755"/>
    </source>
</evidence>
<evidence type="ECO:0000256" key="6">
    <source>
        <dbReference type="ARBA" id="ARBA00041324"/>
    </source>
</evidence>
<dbReference type="HAMAP" id="MF_01930">
    <property type="entry name" value="PurN"/>
    <property type="match status" value="1"/>
</dbReference>
<evidence type="ECO:0000256" key="1">
    <source>
        <dbReference type="ARBA" id="ARBA00005054"/>
    </source>
</evidence>
<accession>A0ABR1DG10</accession>
<evidence type="ECO:0000256" key="3">
    <source>
        <dbReference type="ARBA" id="ARBA00022679"/>
    </source>
</evidence>
<evidence type="ECO:0000256" key="8">
    <source>
        <dbReference type="ARBA" id="ARBA00047664"/>
    </source>
</evidence>
<comment type="caution">
    <text evidence="10">The sequence shown here is derived from an EMBL/GenBank/DDBJ whole genome shotgun (WGS) entry which is preliminary data.</text>
</comment>
<feature type="domain" description="Formyl transferase N-terminal" evidence="9">
    <location>
        <begin position="26"/>
        <end position="202"/>
    </location>
</feature>
<proteinExistence type="inferred from homology"/>
<dbReference type="Proteomes" id="UP001303046">
    <property type="component" value="Unassembled WGS sequence"/>
</dbReference>
<comment type="pathway">
    <text evidence="1">Purine metabolism; IMP biosynthesis via de novo pathway; N(2)-formyl-N(1)-(5-phospho-D-ribosyl)glycinamide from N(1)-(5-phospho-D-ribosyl)glycinamide (10-formyl THF route): step 1/1.</text>
</comment>
<dbReference type="NCBIfam" id="TIGR00639">
    <property type="entry name" value="PurN"/>
    <property type="match status" value="1"/>
</dbReference>
<keyword evidence="11" id="KW-1185">Reference proteome</keyword>
<evidence type="ECO:0000313" key="11">
    <source>
        <dbReference type="Proteomes" id="UP001303046"/>
    </source>
</evidence>
<comment type="catalytic activity">
    <reaction evidence="8">
        <text>N(1)-(5-phospho-beta-D-ribosyl)glycinamide + (6R)-10-formyltetrahydrofolate = N(2)-formyl-N(1)-(5-phospho-beta-D-ribosyl)glycinamide + (6S)-5,6,7,8-tetrahydrofolate + H(+)</text>
        <dbReference type="Rhea" id="RHEA:15053"/>
        <dbReference type="ChEBI" id="CHEBI:15378"/>
        <dbReference type="ChEBI" id="CHEBI:57453"/>
        <dbReference type="ChEBI" id="CHEBI:143788"/>
        <dbReference type="ChEBI" id="CHEBI:147286"/>
        <dbReference type="ChEBI" id="CHEBI:195366"/>
        <dbReference type="EC" id="2.1.2.2"/>
    </reaction>
</comment>